<reference evidence="2" key="1">
    <citation type="journal article" date="2021" name="PeerJ">
        <title>Extensive microbial diversity within the chicken gut microbiome revealed by metagenomics and culture.</title>
        <authorList>
            <person name="Gilroy R."/>
            <person name="Ravi A."/>
            <person name="Getino M."/>
            <person name="Pursley I."/>
            <person name="Horton D.L."/>
            <person name="Alikhan N.F."/>
            <person name="Baker D."/>
            <person name="Gharbi K."/>
            <person name="Hall N."/>
            <person name="Watson M."/>
            <person name="Adriaenssens E.M."/>
            <person name="Foster-Nyarko E."/>
            <person name="Jarju S."/>
            <person name="Secka A."/>
            <person name="Antonio M."/>
            <person name="Oren A."/>
            <person name="Chaudhuri R.R."/>
            <person name="La Ragione R."/>
            <person name="Hildebrand F."/>
            <person name="Pallen M.J."/>
        </authorList>
    </citation>
    <scope>NUCLEOTIDE SEQUENCE</scope>
    <source>
        <strain evidence="2">CHK171-7178</strain>
    </source>
</reference>
<keyword evidence="1" id="KW-0812">Transmembrane</keyword>
<keyword evidence="1" id="KW-0472">Membrane</keyword>
<dbReference type="Proteomes" id="UP000698173">
    <property type="component" value="Unassembled WGS sequence"/>
</dbReference>
<sequence length="251" mass="28465">MKKQLMMSRLLEKLIGASFSISIFFIILFMGSGFNLFEFHNTVRVPVLWMIFFGYGIISSLVIDAIGKFMPPFSFAKQILLYILFGYLIFLFFMPIEFALLAGTVGALFSFLFLLGKEKLKASRWYSWLVFAVPLVCLGMIPFDHTSKVGWHEVVGDSSVEVEYDYFNGEHLIPIVGGHGEKVYFVVEHLFNGGDSYGVSVYGEGGDYVGMSEEGKDVFSVEFEEESIKYIVVQAIEGKQGGFQVKWWNEE</sequence>
<evidence type="ECO:0000256" key="1">
    <source>
        <dbReference type="SAM" id="Phobius"/>
    </source>
</evidence>
<evidence type="ECO:0000313" key="2">
    <source>
        <dbReference type="EMBL" id="HJF30846.1"/>
    </source>
</evidence>
<comment type="caution">
    <text evidence="2">The sequence shown here is derived from an EMBL/GenBank/DDBJ whole genome shotgun (WGS) entry which is preliminary data.</text>
</comment>
<dbReference type="AlphaFoldDB" id="A0A921FXG7"/>
<gene>
    <name evidence="2" type="ORF">K8V56_03585</name>
</gene>
<keyword evidence="1" id="KW-1133">Transmembrane helix</keyword>
<proteinExistence type="predicted"/>
<feature type="transmembrane region" description="Helical" evidence="1">
    <location>
        <begin position="125"/>
        <end position="143"/>
    </location>
</feature>
<feature type="transmembrane region" description="Helical" evidence="1">
    <location>
        <begin position="46"/>
        <end position="67"/>
    </location>
</feature>
<evidence type="ECO:0000313" key="3">
    <source>
        <dbReference type="Proteomes" id="UP000698173"/>
    </source>
</evidence>
<name>A0A921FXG7_SPOPS</name>
<organism evidence="2 3">
    <name type="scientific">Sporosarcina psychrophila</name>
    <name type="common">Bacillus psychrophilus</name>
    <dbReference type="NCBI Taxonomy" id="1476"/>
    <lineage>
        <taxon>Bacteria</taxon>
        <taxon>Bacillati</taxon>
        <taxon>Bacillota</taxon>
        <taxon>Bacilli</taxon>
        <taxon>Bacillales</taxon>
        <taxon>Caryophanaceae</taxon>
        <taxon>Sporosarcina</taxon>
    </lineage>
</organism>
<feature type="transmembrane region" description="Helical" evidence="1">
    <location>
        <begin position="79"/>
        <end position="105"/>
    </location>
</feature>
<reference evidence="2" key="2">
    <citation type="submission" date="2021-09" db="EMBL/GenBank/DDBJ databases">
        <authorList>
            <person name="Gilroy R."/>
        </authorList>
    </citation>
    <scope>NUCLEOTIDE SEQUENCE</scope>
    <source>
        <strain evidence="2">CHK171-7178</strain>
    </source>
</reference>
<protein>
    <submittedName>
        <fullName evidence="2">Chloride channel protein</fullName>
    </submittedName>
</protein>
<feature type="transmembrane region" description="Helical" evidence="1">
    <location>
        <begin position="14"/>
        <end position="34"/>
    </location>
</feature>
<accession>A0A921FXG7</accession>
<dbReference type="EMBL" id="DYWT01000059">
    <property type="protein sequence ID" value="HJF30846.1"/>
    <property type="molecule type" value="Genomic_DNA"/>
</dbReference>